<dbReference type="RefSeq" id="WP_022348569.1">
    <property type="nucleotide sequence ID" value="NZ_NFHO01000005.1"/>
</dbReference>
<dbReference type="AlphaFoldDB" id="A0A1Y3U7A4"/>
<evidence type="ECO:0000313" key="2">
    <source>
        <dbReference type="Proteomes" id="UP000196560"/>
    </source>
</evidence>
<comment type="caution">
    <text evidence="1">The sequence shown here is derived from an EMBL/GenBank/DDBJ whole genome shotgun (WGS) entry which is preliminary data.</text>
</comment>
<protein>
    <submittedName>
        <fullName evidence="1">Uncharacterized protein</fullName>
    </submittedName>
</protein>
<sequence>MAIQWIKRFCPVVLAIVSLLFIPNYANALETKSMTLSPTAVSMTETLLTDPSPTDKFKDSTLTLTIVGKEFEFSDTEKDGRNLPNLSGAFSRLSFDNGDTIYSGVSTSQKANADSIELIRVTVRNGTDNIELVIFDTADEKYYFLNLAQPENQAALYDYLASEPSIPTLEGKDALASYSVKALTNAHSNNELNSLSSGSKGASYNSASWDCPSFYRSEAARASTYNGYRDLLSALQTQGRVKLSAFASKVDTSFFKGGGWHHVNSFSGAQYAFSSYSSSNGSTEYLTQVALVDFFVNNDSYEDKVYFGMQGLYHGGLVASYDKDTDYLSLLFADMGLALNDFQIGYNGLTNKAVVVQSLAIIDIRNSYQVDLYKAISNPSSIVSDVFAFLQFEGTLNSTEGRIFDSTYEAQVNRYGNGKVIRGIAINGKGGYLNQKNQYIMFDSTIQLYNGASTTWKHGFSYSASANI</sequence>
<accession>A0A1Y3U7A4</accession>
<gene>
    <name evidence="1" type="ORF">B5G21_05705</name>
</gene>
<dbReference type="EMBL" id="NFHO01000005">
    <property type="protein sequence ID" value="OUN43088.1"/>
    <property type="molecule type" value="Genomic_DNA"/>
</dbReference>
<reference evidence="2" key="1">
    <citation type="submission" date="2017-04" db="EMBL/GenBank/DDBJ databases">
        <title>Function of individual gut microbiota members based on whole genome sequencing of pure cultures obtained from chicken caecum.</title>
        <authorList>
            <person name="Medvecky M."/>
            <person name="Cejkova D."/>
            <person name="Polansky O."/>
            <person name="Karasova D."/>
            <person name="Kubasova T."/>
            <person name="Cizek A."/>
            <person name="Rychlik I."/>
        </authorList>
    </citation>
    <scope>NUCLEOTIDE SEQUENCE [LARGE SCALE GENOMIC DNA]</scope>
    <source>
        <strain evidence="2">An70</strain>
    </source>
</reference>
<keyword evidence="2" id="KW-1185">Reference proteome</keyword>
<name>A0A1Y3U7A4_9ACTN</name>
<evidence type="ECO:0000313" key="1">
    <source>
        <dbReference type="EMBL" id="OUN43088.1"/>
    </source>
</evidence>
<organism evidence="1 2">
    <name type="scientific">Enorma massiliensis</name>
    <dbReference type="NCBI Taxonomy" id="1472761"/>
    <lineage>
        <taxon>Bacteria</taxon>
        <taxon>Bacillati</taxon>
        <taxon>Actinomycetota</taxon>
        <taxon>Coriobacteriia</taxon>
        <taxon>Coriobacteriales</taxon>
        <taxon>Coriobacteriaceae</taxon>
        <taxon>Enorma</taxon>
    </lineage>
</organism>
<dbReference type="Proteomes" id="UP000196560">
    <property type="component" value="Unassembled WGS sequence"/>
</dbReference>
<proteinExistence type="predicted"/>